<evidence type="ECO:0000256" key="2">
    <source>
        <dbReference type="ARBA" id="ARBA00022801"/>
    </source>
</evidence>
<evidence type="ECO:0000256" key="3">
    <source>
        <dbReference type="ARBA" id="ARBA00022840"/>
    </source>
</evidence>
<dbReference type="GO" id="GO:0005524">
    <property type="term" value="F:ATP binding"/>
    <property type="evidence" value="ECO:0007669"/>
    <property type="project" value="UniProtKB-KW"/>
</dbReference>
<dbReference type="RefSeq" id="WP_001830359.1">
    <property type="nucleotide sequence ID" value="NC_004461.1"/>
</dbReference>
<dbReference type="PATRIC" id="fig|176280.10.peg.465"/>
<proteinExistence type="predicted"/>
<evidence type="ECO:0000313" key="5">
    <source>
        <dbReference type="EMBL" id="AAO04090.1"/>
    </source>
</evidence>
<dbReference type="KEGG" id="sep:SE_0493"/>
<dbReference type="PANTHER" id="PTHR43309:SF5">
    <property type="entry name" value="5-OXOPROLINASE SUBUNIT C"/>
    <property type="match status" value="1"/>
</dbReference>
<evidence type="ECO:0000313" key="6">
    <source>
        <dbReference type="Proteomes" id="UP000001411"/>
    </source>
</evidence>
<evidence type="ECO:0000259" key="4">
    <source>
        <dbReference type="SMART" id="SM00797"/>
    </source>
</evidence>
<dbReference type="EMBL" id="AE015929">
    <property type="protein sequence ID" value="AAO04090.1"/>
    <property type="molecule type" value="Genomic_DNA"/>
</dbReference>
<dbReference type="SUPFAM" id="SSF50891">
    <property type="entry name" value="Cyclophilin-like"/>
    <property type="match status" value="1"/>
</dbReference>
<dbReference type="PANTHER" id="PTHR43309">
    <property type="entry name" value="5-OXOPROLINASE SUBUNIT C"/>
    <property type="match status" value="1"/>
</dbReference>
<accession>A0A0H2VGR3</accession>
<dbReference type="InterPro" id="IPR029000">
    <property type="entry name" value="Cyclophilin-like_dom_sf"/>
</dbReference>
<keyword evidence="1" id="KW-0547">Nucleotide-binding</keyword>
<reference evidence="5 6" key="1">
    <citation type="journal article" date="2003" name="Mol. Microbiol.">
        <title>Genome-based analysis of virulence genes in a non-biofilm-forming Staphylococcus epidermidis strain (ATCC 12228).</title>
        <authorList>
            <person name="Zhang Y.Q."/>
            <person name="Ren S.X."/>
            <person name="Li H.L."/>
            <person name="Wang Y.X."/>
            <person name="Fu G."/>
            <person name="Yang J."/>
            <person name="Qin Z.Q."/>
            <person name="Miao Y.G."/>
            <person name="Wang W.Y."/>
            <person name="Chen R.S."/>
            <person name="Shen Y."/>
            <person name="Chen Z."/>
            <person name="Yuan Z.H."/>
            <person name="Zhao G.P."/>
            <person name="Qu D."/>
            <person name="Danchin A."/>
            <person name="Wen Y.M."/>
        </authorList>
    </citation>
    <scope>NUCLEOTIDE SEQUENCE [LARGE SCALE GENOMIC DNA]</scope>
    <source>
        <strain evidence="6">ATCC 12228 / FDA PCI 1200</strain>
    </source>
</reference>
<sequence>MSIIIENSGLFSSFQDFGRKGYEHEGVIPSGALDELAHEIANRLVANDKNEATLEMTQKMATIRFTEPALIALTGGNFKAETEHMKIYPNKLYLINEGETLKFNETSRTSRVYLAVGGGFKLEKWLHSASTDFNVEIGGFEGRKLKKGDEIELKHHYSQRHLKLFENLSDKRTTDWGIDGYALSFNYVSDVFHVIKNKGTEDFKKEATRRFTTAEYSVSSKTNRVGMVLDGPQIKAYYDDMPAHQSVKRGTIQVKRDGTPIVLLNDHYTLGSYPQIGTIASYHLTKLAQKPQGSKLKFQFIDIETAEKNLIKYSNWLNQLFHGIEHRMQLEMLK</sequence>
<gene>
    <name evidence="5" type="ordered locus">SE_0493</name>
</gene>
<dbReference type="eggNOG" id="COG1984">
    <property type="taxonomic scope" value="Bacteria"/>
</dbReference>
<dbReference type="NCBIfam" id="TIGR00724">
    <property type="entry name" value="urea_amlyse_rel"/>
    <property type="match status" value="1"/>
</dbReference>
<name>A0A0H2VGR3_STAES</name>
<feature type="domain" description="Carboxyltransferase" evidence="4">
    <location>
        <begin position="24"/>
        <end position="316"/>
    </location>
</feature>
<dbReference type="HOGENOM" id="CLU_028967_1_0_9"/>
<dbReference type="GeneID" id="50019356"/>
<dbReference type="InterPro" id="IPR052708">
    <property type="entry name" value="PxpC"/>
</dbReference>
<dbReference type="InterPro" id="IPR003778">
    <property type="entry name" value="CT_A_B"/>
</dbReference>
<dbReference type="OrthoDB" id="9782422at2"/>
<keyword evidence="3" id="KW-0067">ATP-binding</keyword>
<dbReference type="Pfam" id="PF02626">
    <property type="entry name" value="CT_A_B"/>
    <property type="match status" value="1"/>
</dbReference>
<protein>
    <recommendedName>
        <fullName evidence="4">Carboxyltransferase domain-containing protein</fullName>
    </recommendedName>
</protein>
<dbReference type="SMART" id="SM00797">
    <property type="entry name" value="AHS2"/>
    <property type="match status" value="1"/>
</dbReference>
<evidence type="ECO:0000256" key="1">
    <source>
        <dbReference type="ARBA" id="ARBA00022741"/>
    </source>
</evidence>
<dbReference type="Proteomes" id="UP000001411">
    <property type="component" value="Chromosome"/>
</dbReference>
<keyword evidence="2" id="KW-0378">Hydrolase</keyword>
<dbReference type="Gene3D" id="2.40.100.10">
    <property type="entry name" value="Cyclophilin-like"/>
    <property type="match status" value="1"/>
</dbReference>
<organism evidence="5 6">
    <name type="scientific">Staphylococcus epidermidis (strain ATCC 12228 / FDA PCI 1200)</name>
    <dbReference type="NCBI Taxonomy" id="176280"/>
    <lineage>
        <taxon>Bacteria</taxon>
        <taxon>Bacillati</taxon>
        <taxon>Bacillota</taxon>
        <taxon>Bacilli</taxon>
        <taxon>Bacillales</taxon>
        <taxon>Staphylococcaceae</taxon>
        <taxon>Staphylococcus</taxon>
    </lineage>
</organism>
<dbReference type="GO" id="GO:0016787">
    <property type="term" value="F:hydrolase activity"/>
    <property type="evidence" value="ECO:0007669"/>
    <property type="project" value="UniProtKB-KW"/>
</dbReference>
<dbReference type="AlphaFoldDB" id="A0A0H2VGR3"/>